<dbReference type="PANTHER" id="PTHR24291">
    <property type="entry name" value="CYTOCHROME P450 FAMILY 4"/>
    <property type="match status" value="1"/>
</dbReference>
<evidence type="ECO:0000256" key="2">
    <source>
        <dbReference type="ARBA" id="ARBA00003690"/>
    </source>
</evidence>
<keyword evidence="10" id="KW-0560">Oxidoreductase</keyword>
<comment type="function">
    <text evidence="2">May be involved in the metabolism of insect hormones and in the breakdown of synthetic insecticides.</text>
</comment>
<dbReference type="GO" id="GO:0016705">
    <property type="term" value="F:oxidoreductase activity, acting on paired donors, with incorporation or reduction of molecular oxygen"/>
    <property type="evidence" value="ECO:0007669"/>
    <property type="project" value="InterPro"/>
</dbReference>
<dbReference type="OrthoDB" id="1372046at2759"/>
<reference evidence="15 16" key="1">
    <citation type="journal article" date="2019" name="Commun. Biol.">
        <title>The bagworm genome reveals a unique fibroin gene that provides high tensile strength.</title>
        <authorList>
            <person name="Kono N."/>
            <person name="Nakamura H."/>
            <person name="Ohtoshi R."/>
            <person name="Tomita M."/>
            <person name="Numata K."/>
            <person name="Arakawa K."/>
        </authorList>
    </citation>
    <scope>NUCLEOTIDE SEQUENCE [LARGE SCALE GENOMIC DNA]</scope>
</reference>
<keyword evidence="9" id="KW-0492">Microsome</keyword>
<evidence type="ECO:0000256" key="5">
    <source>
        <dbReference type="ARBA" id="ARBA00010617"/>
    </source>
</evidence>
<sequence length="295" mass="33780">MFNANFEASVGRPFRAFLDLMLELTSKEGMFTDQEIREEVDTIIVAGQDTSGATVLFNLLLLGTHQEKQQKVYDEIQEIFENSDRDVSKEDLKRLIYLDATLKESMRLYPVVCVVARQADRDIKLRPRLRAPRPQWSFSRSGSKTSMDETNFMSNVHVISTLVIVGNFPIEVVGRHVYLRQSTRLEDYTLPAGSSCVVSMWGLHRHERWGPDYDSFRPERWLDAGALPAHPAAFAAFAHGKRGCIGKNYALMSMKTMIVHILRRYRVFSDITELKLKFGTLLKPVSGHLLKIEKR</sequence>
<organism evidence="15 16">
    <name type="scientific">Eumeta variegata</name>
    <name type="common">Bagworm moth</name>
    <name type="synonym">Eumeta japonica</name>
    <dbReference type="NCBI Taxonomy" id="151549"/>
    <lineage>
        <taxon>Eukaryota</taxon>
        <taxon>Metazoa</taxon>
        <taxon>Ecdysozoa</taxon>
        <taxon>Arthropoda</taxon>
        <taxon>Hexapoda</taxon>
        <taxon>Insecta</taxon>
        <taxon>Pterygota</taxon>
        <taxon>Neoptera</taxon>
        <taxon>Endopterygota</taxon>
        <taxon>Lepidoptera</taxon>
        <taxon>Glossata</taxon>
        <taxon>Ditrysia</taxon>
        <taxon>Tineoidea</taxon>
        <taxon>Psychidae</taxon>
        <taxon>Oiketicinae</taxon>
        <taxon>Eumeta</taxon>
    </lineage>
</organism>
<evidence type="ECO:0000256" key="12">
    <source>
        <dbReference type="ARBA" id="ARBA00023033"/>
    </source>
</evidence>
<protein>
    <submittedName>
        <fullName evidence="15">Cytochrome P450 4V2</fullName>
    </submittedName>
</protein>
<dbReference type="STRING" id="151549.A0A4C1WTS4"/>
<dbReference type="InterPro" id="IPR050196">
    <property type="entry name" value="Cytochrome_P450_Monoox"/>
</dbReference>
<keyword evidence="13" id="KW-0472">Membrane</keyword>
<evidence type="ECO:0000313" key="15">
    <source>
        <dbReference type="EMBL" id="GBP54916.1"/>
    </source>
</evidence>
<evidence type="ECO:0000256" key="4">
    <source>
        <dbReference type="ARBA" id="ARBA00004406"/>
    </source>
</evidence>
<evidence type="ECO:0000256" key="10">
    <source>
        <dbReference type="ARBA" id="ARBA00023002"/>
    </source>
</evidence>
<dbReference type="InterPro" id="IPR001128">
    <property type="entry name" value="Cyt_P450"/>
</dbReference>
<dbReference type="Proteomes" id="UP000299102">
    <property type="component" value="Unassembled WGS sequence"/>
</dbReference>
<proteinExistence type="inferred from homology"/>
<evidence type="ECO:0000256" key="14">
    <source>
        <dbReference type="PIRSR" id="PIRSR602401-1"/>
    </source>
</evidence>
<dbReference type="PANTHER" id="PTHR24291:SF189">
    <property type="entry name" value="CYTOCHROME P450 4C3-RELATED"/>
    <property type="match status" value="1"/>
</dbReference>
<dbReference type="InterPro" id="IPR036396">
    <property type="entry name" value="Cyt_P450_sf"/>
</dbReference>
<comment type="subcellular location">
    <subcellularLocation>
        <location evidence="4">Endoplasmic reticulum membrane</location>
        <topology evidence="4">Peripheral membrane protein</topology>
    </subcellularLocation>
    <subcellularLocation>
        <location evidence="3">Microsome membrane</location>
        <topology evidence="3">Peripheral membrane protein</topology>
    </subcellularLocation>
</comment>
<comment type="caution">
    <text evidence="15">The sequence shown here is derived from an EMBL/GenBank/DDBJ whole genome shotgun (WGS) entry which is preliminary data.</text>
</comment>
<evidence type="ECO:0000256" key="8">
    <source>
        <dbReference type="ARBA" id="ARBA00022824"/>
    </source>
</evidence>
<dbReference type="AlphaFoldDB" id="A0A4C1WTS4"/>
<keyword evidence="16" id="KW-1185">Reference proteome</keyword>
<comment type="cofactor">
    <cofactor evidence="1 14">
        <name>heme</name>
        <dbReference type="ChEBI" id="CHEBI:30413"/>
    </cofactor>
</comment>
<dbReference type="GO" id="GO:0005789">
    <property type="term" value="C:endoplasmic reticulum membrane"/>
    <property type="evidence" value="ECO:0007669"/>
    <property type="project" value="UniProtKB-SubCell"/>
</dbReference>
<feature type="binding site" description="axial binding residue" evidence="14">
    <location>
        <position position="244"/>
    </location>
    <ligand>
        <name>heme</name>
        <dbReference type="ChEBI" id="CHEBI:30413"/>
    </ligand>
    <ligandPart>
        <name>Fe</name>
        <dbReference type="ChEBI" id="CHEBI:18248"/>
    </ligandPart>
</feature>
<evidence type="ECO:0000256" key="11">
    <source>
        <dbReference type="ARBA" id="ARBA00023004"/>
    </source>
</evidence>
<evidence type="ECO:0000256" key="7">
    <source>
        <dbReference type="ARBA" id="ARBA00022723"/>
    </source>
</evidence>
<keyword evidence="11 14" id="KW-0408">Iron</keyword>
<name>A0A4C1WTS4_EUMVA</name>
<dbReference type="GO" id="GO:0004497">
    <property type="term" value="F:monooxygenase activity"/>
    <property type="evidence" value="ECO:0007669"/>
    <property type="project" value="UniProtKB-KW"/>
</dbReference>
<evidence type="ECO:0000256" key="1">
    <source>
        <dbReference type="ARBA" id="ARBA00001971"/>
    </source>
</evidence>
<dbReference type="EMBL" id="BGZK01000657">
    <property type="protein sequence ID" value="GBP54916.1"/>
    <property type="molecule type" value="Genomic_DNA"/>
</dbReference>
<evidence type="ECO:0000256" key="6">
    <source>
        <dbReference type="ARBA" id="ARBA00022617"/>
    </source>
</evidence>
<dbReference type="InterPro" id="IPR002401">
    <property type="entry name" value="Cyt_P450_E_grp-I"/>
</dbReference>
<comment type="similarity">
    <text evidence="5">Belongs to the cytochrome P450 family.</text>
</comment>
<gene>
    <name evidence="15" type="primary">CYP4V2</name>
    <name evidence="15" type="ORF">EVAR_29758_1</name>
</gene>
<dbReference type="GO" id="GO:0005506">
    <property type="term" value="F:iron ion binding"/>
    <property type="evidence" value="ECO:0007669"/>
    <property type="project" value="InterPro"/>
</dbReference>
<dbReference type="GO" id="GO:0020037">
    <property type="term" value="F:heme binding"/>
    <property type="evidence" value="ECO:0007669"/>
    <property type="project" value="InterPro"/>
</dbReference>
<evidence type="ECO:0000313" key="16">
    <source>
        <dbReference type="Proteomes" id="UP000299102"/>
    </source>
</evidence>
<accession>A0A4C1WTS4</accession>
<evidence type="ECO:0000256" key="9">
    <source>
        <dbReference type="ARBA" id="ARBA00022848"/>
    </source>
</evidence>
<evidence type="ECO:0000256" key="13">
    <source>
        <dbReference type="ARBA" id="ARBA00023136"/>
    </source>
</evidence>
<evidence type="ECO:0000256" key="3">
    <source>
        <dbReference type="ARBA" id="ARBA00004174"/>
    </source>
</evidence>
<keyword evidence="6 14" id="KW-0349">Heme</keyword>
<keyword evidence="12" id="KW-0503">Monooxygenase</keyword>
<keyword evidence="8" id="KW-0256">Endoplasmic reticulum</keyword>
<dbReference type="Pfam" id="PF00067">
    <property type="entry name" value="p450"/>
    <property type="match status" value="2"/>
</dbReference>
<dbReference type="Gene3D" id="1.10.630.10">
    <property type="entry name" value="Cytochrome P450"/>
    <property type="match status" value="2"/>
</dbReference>
<dbReference type="SUPFAM" id="SSF48264">
    <property type="entry name" value="Cytochrome P450"/>
    <property type="match status" value="2"/>
</dbReference>
<dbReference type="PRINTS" id="PR00463">
    <property type="entry name" value="EP450I"/>
</dbReference>
<keyword evidence="7 14" id="KW-0479">Metal-binding</keyword>